<feature type="domain" description="Peptidase C1A papain C-terminal" evidence="6">
    <location>
        <begin position="59"/>
        <end position="264"/>
    </location>
</feature>
<evidence type="ECO:0000256" key="1">
    <source>
        <dbReference type="ARBA" id="ARBA00008455"/>
    </source>
</evidence>
<gene>
    <name evidence="7" type="ORF">ARALYDRAFT_340813</name>
</gene>
<dbReference type="Proteomes" id="UP000008694">
    <property type="component" value="Unassembled WGS sequence"/>
</dbReference>
<dbReference type="SUPFAM" id="SSF54001">
    <property type="entry name" value="Cysteine proteinases"/>
    <property type="match status" value="1"/>
</dbReference>
<keyword evidence="4" id="KW-0788">Thiol protease</keyword>
<dbReference type="SMART" id="SM00645">
    <property type="entry name" value="Pept_C1"/>
    <property type="match status" value="1"/>
</dbReference>
<reference evidence="8" key="1">
    <citation type="journal article" date="2011" name="Nat. Genet.">
        <title>The Arabidopsis lyrata genome sequence and the basis of rapid genome size change.</title>
        <authorList>
            <person name="Hu T.T."/>
            <person name="Pattyn P."/>
            <person name="Bakker E.G."/>
            <person name="Cao J."/>
            <person name="Cheng J.-F."/>
            <person name="Clark R.M."/>
            <person name="Fahlgren N."/>
            <person name="Fawcett J.A."/>
            <person name="Grimwood J."/>
            <person name="Gundlach H."/>
            <person name="Haberer G."/>
            <person name="Hollister J.D."/>
            <person name="Ossowski S."/>
            <person name="Ottilar R.P."/>
            <person name="Salamov A.A."/>
            <person name="Schneeberger K."/>
            <person name="Spannagl M."/>
            <person name="Wang X."/>
            <person name="Yang L."/>
            <person name="Nasrallah M.E."/>
            <person name="Bergelson J."/>
            <person name="Carrington J.C."/>
            <person name="Gaut B.S."/>
            <person name="Schmutz J."/>
            <person name="Mayer K.F.X."/>
            <person name="Van de Peer Y."/>
            <person name="Grigoriev I.V."/>
            <person name="Nordborg M."/>
            <person name="Weigel D."/>
            <person name="Guo Y.-L."/>
        </authorList>
    </citation>
    <scope>NUCLEOTIDE SEQUENCE [LARGE SCALE GENOMIC DNA]</scope>
    <source>
        <strain evidence="8">cv. MN47</strain>
    </source>
</reference>
<dbReference type="HOGENOM" id="CLU_081415_0_0_1"/>
<accession>D7L5F6</accession>
<dbReference type="InterPro" id="IPR013128">
    <property type="entry name" value="Peptidase_C1A"/>
</dbReference>
<dbReference type="GO" id="GO:0006508">
    <property type="term" value="P:proteolysis"/>
    <property type="evidence" value="ECO:0007669"/>
    <property type="project" value="UniProtKB-KW"/>
</dbReference>
<dbReference type="AlphaFoldDB" id="D7L5F6"/>
<dbReference type="Gramene" id="fgenesh1_pg.C_scaffold_3000576">
    <property type="protein sequence ID" value="fgenesh1_pg.C_scaffold_3000576"/>
    <property type="gene ID" value="fgenesh1_pg.C_scaffold_3000576"/>
</dbReference>
<feature type="region of interest" description="Disordered" evidence="5">
    <location>
        <begin position="1"/>
        <end position="43"/>
    </location>
</feature>
<dbReference type="InterPro" id="IPR000668">
    <property type="entry name" value="Peptidase_C1A_C"/>
</dbReference>
<dbReference type="Gene3D" id="3.90.70.10">
    <property type="entry name" value="Cysteine proteinases"/>
    <property type="match status" value="1"/>
</dbReference>
<evidence type="ECO:0000256" key="3">
    <source>
        <dbReference type="ARBA" id="ARBA00022801"/>
    </source>
</evidence>
<dbReference type="MEROPS" id="C01.139"/>
<dbReference type="InterPro" id="IPR025660">
    <property type="entry name" value="Pept_his_AS"/>
</dbReference>
<organism evidence="8">
    <name type="scientific">Arabidopsis lyrata subsp. lyrata</name>
    <name type="common">Lyre-leaved rock-cress</name>
    <dbReference type="NCBI Taxonomy" id="81972"/>
    <lineage>
        <taxon>Eukaryota</taxon>
        <taxon>Viridiplantae</taxon>
        <taxon>Streptophyta</taxon>
        <taxon>Embryophyta</taxon>
        <taxon>Tracheophyta</taxon>
        <taxon>Spermatophyta</taxon>
        <taxon>Magnoliopsida</taxon>
        <taxon>eudicotyledons</taxon>
        <taxon>Gunneridae</taxon>
        <taxon>Pentapetalae</taxon>
        <taxon>rosids</taxon>
        <taxon>malvids</taxon>
        <taxon>Brassicales</taxon>
        <taxon>Brassicaceae</taxon>
        <taxon>Camelineae</taxon>
        <taxon>Arabidopsis</taxon>
    </lineage>
</organism>
<dbReference type="PANTHER" id="PTHR12411">
    <property type="entry name" value="CYSTEINE PROTEASE FAMILY C1-RELATED"/>
    <property type="match status" value="1"/>
</dbReference>
<evidence type="ECO:0000256" key="2">
    <source>
        <dbReference type="ARBA" id="ARBA00022670"/>
    </source>
</evidence>
<dbReference type="eggNOG" id="KOG1543">
    <property type="taxonomic scope" value="Eukaryota"/>
</dbReference>
<evidence type="ECO:0000313" key="7">
    <source>
        <dbReference type="EMBL" id="EFH60829.1"/>
    </source>
</evidence>
<evidence type="ECO:0000313" key="8">
    <source>
        <dbReference type="Proteomes" id="UP000008694"/>
    </source>
</evidence>
<name>D7L5F6_ARALL</name>
<sequence>MERNIGAGARSKHRGGGGRGRGPNPLKNPQRGGQEPQGRQHHHREQEFLGEFGDLSVILKEWRDIAHIIGPVLKRRAAICWAIVFARLLEAAHNIALDEETKSFIEISINDLVKKIKKDTKDMEIGSLKKCFKIIRESGLAKKSPTSVQNDELAQKITWVFASEEKANMTFIVTKLNRSPVGIIIEIDEEFGELREGIYKVRRVQPDSNGDILRHALLITGHGHTPNGRHFLITRNSWDTDWGVKGYGRIAIEGDMTCLVFYPTF</sequence>
<keyword evidence="3" id="KW-0378">Hydrolase</keyword>
<dbReference type="Pfam" id="PF00112">
    <property type="entry name" value="Peptidase_C1"/>
    <property type="match status" value="1"/>
</dbReference>
<proteinExistence type="inferred from homology"/>
<comment type="similarity">
    <text evidence="1">Belongs to the peptidase C1 family.</text>
</comment>
<protein>
    <recommendedName>
        <fullName evidence="6">Peptidase C1A papain C-terminal domain-containing protein</fullName>
    </recommendedName>
</protein>
<dbReference type="PROSITE" id="PS00639">
    <property type="entry name" value="THIOL_PROTEASE_HIS"/>
    <property type="match status" value="1"/>
</dbReference>
<dbReference type="InterPro" id="IPR038765">
    <property type="entry name" value="Papain-like_cys_pep_sf"/>
</dbReference>
<evidence type="ECO:0000256" key="4">
    <source>
        <dbReference type="ARBA" id="ARBA00022807"/>
    </source>
</evidence>
<evidence type="ECO:0000256" key="5">
    <source>
        <dbReference type="SAM" id="MobiDB-lite"/>
    </source>
</evidence>
<dbReference type="GO" id="GO:0008234">
    <property type="term" value="F:cysteine-type peptidase activity"/>
    <property type="evidence" value="ECO:0007669"/>
    <property type="project" value="UniProtKB-KW"/>
</dbReference>
<keyword evidence="8" id="KW-1185">Reference proteome</keyword>
<dbReference type="EMBL" id="GL348715">
    <property type="protein sequence ID" value="EFH60829.1"/>
    <property type="molecule type" value="Genomic_DNA"/>
</dbReference>
<evidence type="ECO:0000259" key="6">
    <source>
        <dbReference type="SMART" id="SM00645"/>
    </source>
</evidence>
<keyword evidence="2" id="KW-0645">Protease</keyword>